<feature type="chain" id="PRO_5042168953" evidence="1">
    <location>
        <begin position="23"/>
        <end position="288"/>
    </location>
</feature>
<dbReference type="Gene3D" id="3.10.450.70">
    <property type="entry name" value="Disulphide bond isomerase, DsbC/G, N-terminal"/>
    <property type="match status" value="1"/>
</dbReference>
<dbReference type="PANTHER" id="PTHR35272:SF4">
    <property type="entry name" value="THIOL:DISULFIDE INTERCHANGE PROTEIN DSBG"/>
    <property type="match status" value="1"/>
</dbReference>
<keyword evidence="1" id="KW-0732">Signal</keyword>
<evidence type="ECO:0000313" key="3">
    <source>
        <dbReference type="EMBL" id="KAB1184343.1"/>
    </source>
</evidence>
<dbReference type="Pfam" id="PF13098">
    <property type="entry name" value="Thioredoxin_2"/>
    <property type="match status" value="1"/>
</dbReference>
<dbReference type="Proteomes" id="UP000480943">
    <property type="component" value="Unassembled WGS sequence"/>
</dbReference>
<dbReference type="EMBL" id="VZUQ01000023">
    <property type="protein sequence ID" value="KAB1184343.1"/>
    <property type="molecule type" value="Genomic_DNA"/>
</dbReference>
<gene>
    <name evidence="3" type="ORF">F6450_02280</name>
</gene>
<dbReference type="AlphaFoldDB" id="A0AAD3WYV0"/>
<dbReference type="InterPro" id="IPR051470">
    <property type="entry name" value="Thiol:disulfide_interchange"/>
</dbReference>
<dbReference type="PANTHER" id="PTHR35272">
    <property type="entry name" value="THIOL:DISULFIDE INTERCHANGE PROTEIN DSBC-RELATED"/>
    <property type="match status" value="1"/>
</dbReference>
<comment type="caution">
    <text evidence="3">The sequence shown here is derived from an EMBL/GenBank/DDBJ whole genome shotgun (WGS) entry which is preliminary data.</text>
</comment>
<dbReference type="Gene3D" id="3.40.30.10">
    <property type="entry name" value="Glutaredoxin"/>
    <property type="match status" value="1"/>
</dbReference>
<sequence>MKSRFSVMAALLGAVVCGGASAANNTDAKPMMERLSDSGADTVSSGVAIKSSVANPPPQLAALINQGVVNLIESFKHGNYNGYLVESSGEYHLYWGTSDNMIIAGPLIDSNGINLTDRFLDKKIPKPDFTSLYGELEQSEALISTDPSYKDDKGVLYVFVEPFCGWCARMHNELEPLIKDGLVVKWVPVSFLSGSSSGVVQYVLEQSKPIEAWDNHVNNLKKAEPMVSVVTEKTTDLLNHNADLMHRFGVKGTPGLVYKMNGEVHVGSFMDKDSMAALAEKLKQERAK</sequence>
<dbReference type="GO" id="GO:0042597">
    <property type="term" value="C:periplasmic space"/>
    <property type="evidence" value="ECO:0007669"/>
    <property type="project" value="InterPro"/>
</dbReference>
<proteinExistence type="predicted"/>
<accession>A0AAD3WYV0</accession>
<evidence type="ECO:0000256" key="1">
    <source>
        <dbReference type="SAM" id="SignalP"/>
    </source>
</evidence>
<reference evidence="3 4" key="1">
    <citation type="submission" date="2019-09" db="EMBL/GenBank/DDBJ databases">
        <title>Photobacterium damselae subsp. damselae CDC-2227-81, a human clinical isolate.</title>
        <authorList>
            <person name="Osorio C.R."/>
        </authorList>
    </citation>
    <scope>NUCLEOTIDE SEQUENCE [LARGE SCALE GENOMIC DNA]</scope>
    <source>
        <strain evidence="3 4">CDC-2227-81</strain>
    </source>
</reference>
<protein>
    <submittedName>
        <fullName evidence="3">Thioredoxin fold domain-containing protein</fullName>
    </submittedName>
</protein>
<dbReference type="InterPro" id="IPR012336">
    <property type="entry name" value="Thioredoxin-like_fold"/>
</dbReference>
<dbReference type="InterPro" id="IPR036249">
    <property type="entry name" value="Thioredoxin-like_sf"/>
</dbReference>
<dbReference type="SUPFAM" id="SSF52833">
    <property type="entry name" value="Thioredoxin-like"/>
    <property type="match status" value="1"/>
</dbReference>
<feature type="domain" description="Thioredoxin-like fold" evidence="2">
    <location>
        <begin position="151"/>
        <end position="262"/>
    </location>
</feature>
<name>A0AAD3WYV0_PHODD</name>
<organism evidence="3 4">
    <name type="scientific">Photobacterium damselae subsp. damselae</name>
    <name type="common">Listonella damsela</name>
    <dbReference type="NCBI Taxonomy" id="85581"/>
    <lineage>
        <taxon>Bacteria</taxon>
        <taxon>Pseudomonadati</taxon>
        <taxon>Pseudomonadota</taxon>
        <taxon>Gammaproteobacteria</taxon>
        <taxon>Vibrionales</taxon>
        <taxon>Vibrionaceae</taxon>
        <taxon>Photobacterium</taxon>
    </lineage>
</organism>
<evidence type="ECO:0000259" key="2">
    <source>
        <dbReference type="Pfam" id="PF13098"/>
    </source>
</evidence>
<dbReference type="RefSeq" id="WP_151182299.1">
    <property type="nucleotide sequence ID" value="NZ_VZUQ01000023.1"/>
</dbReference>
<dbReference type="InterPro" id="IPR009094">
    <property type="entry name" value="DiS-bond_isomerase_DsbC/G_N_sf"/>
</dbReference>
<evidence type="ECO:0000313" key="4">
    <source>
        <dbReference type="Proteomes" id="UP000480943"/>
    </source>
</evidence>
<feature type="signal peptide" evidence="1">
    <location>
        <begin position="1"/>
        <end position="22"/>
    </location>
</feature>